<evidence type="ECO:0000313" key="2">
    <source>
        <dbReference type="Proteomes" id="UP001148838"/>
    </source>
</evidence>
<sequence>MKPSLVQKHTRIRLYNTLARPMLSYGSEAWTLGKADKSRVTACEMRFMRRTADYTKWDLKRNCEIFKELKRCEQPGNGHTKGRPARPTAALEWLIFMLRTLTACSRATSLRSFSNLTNNDNFDVARESPPTSARLMLQICVLNIRRSKKHKIRPLAGSPFSYGTPHMVMEIRWDATGEPELSEKTPVLPTPRACPSQVIREWRKLHNAELHALYPSPDIIRNIKSRRSKWAGRVARMGESRNAYRVLVGRPEGKRPLGRPRRRWEDNIKMDLREVGYDDRDWINLAQDRDQWQAYVRAAMNLRVP</sequence>
<gene>
    <name evidence="1" type="ORF">ANN_00778</name>
</gene>
<dbReference type="Proteomes" id="UP001148838">
    <property type="component" value="Unassembled WGS sequence"/>
</dbReference>
<evidence type="ECO:0008006" key="3">
    <source>
        <dbReference type="Google" id="ProtNLM"/>
    </source>
</evidence>
<accession>A0ABQ8TRR2</accession>
<keyword evidence="2" id="KW-1185">Reference proteome</keyword>
<evidence type="ECO:0000313" key="1">
    <source>
        <dbReference type="EMBL" id="KAJ4449379.1"/>
    </source>
</evidence>
<dbReference type="EMBL" id="JAJSOF020000003">
    <property type="protein sequence ID" value="KAJ4449379.1"/>
    <property type="molecule type" value="Genomic_DNA"/>
</dbReference>
<comment type="caution">
    <text evidence="1">The sequence shown here is derived from an EMBL/GenBank/DDBJ whole genome shotgun (WGS) entry which is preliminary data.</text>
</comment>
<reference evidence="1 2" key="1">
    <citation type="journal article" date="2022" name="Allergy">
        <title>Genome assembly and annotation of Periplaneta americana reveal a comprehensive cockroach allergen profile.</title>
        <authorList>
            <person name="Wang L."/>
            <person name="Xiong Q."/>
            <person name="Saelim N."/>
            <person name="Wang L."/>
            <person name="Nong W."/>
            <person name="Wan A.T."/>
            <person name="Shi M."/>
            <person name="Liu X."/>
            <person name="Cao Q."/>
            <person name="Hui J.H.L."/>
            <person name="Sookrung N."/>
            <person name="Leung T.F."/>
            <person name="Tungtrongchitr A."/>
            <person name="Tsui S.K.W."/>
        </authorList>
    </citation>
    <scope>NUCLEOTIDE SEQUENCE [LARGE SCALE GENOMIC DNA]</scope>
    <source>
        <strain evidence="1">PWHHKU_190912</strain>
    </source>
</reference>
<proteinExistence type="predicted"/>
<organism evidence="1 2">
    <name type="scientific">Periplaneta americana</name>
    <name type="common">American cockroach</name>
    <name type="synonym">Blatta americana</name>
    <dbReference type="NCBI Taxonomy" id="6978"/>
    <lineage>
        <taxon>Eukaryota</taxon>
        <taxon>Metazoa</taxon>
        <taxon>Ecdysozoa</taxon>
        <taxon>Arthropoda</taxon>
        <taxon>Hexapoda</taxon>
        <taxon>Insecta</taxon>
        <taxon>Pterygota</taxon>
        <taxon>Neoptera</taxon>
        <taxon>Polyneoptera</taxon>
        <taxon>Dictyoptera</taxon>
        <taxon>Blattodea</taxon>
        <taxon>Blattoidea</taxon>
        <taxon>Blattidae</taxon>
        <taxon>Blattinae</taxon>
        <taxon>Periplaneta</taxon>
    </lineage>
</organism>
<name>A0ABQ8TRR2_PERAM</name>
<protein>
    <recommendedName>
        <fullName evidence="3">Endonuclease-reverse transcriptase</fullName>
    </recommendedName>
</protein>